<reference evidence="1" key="1">
    <citation type="submission" date="2022-12" db="EMBL/GenBank/DDBJ databases">
        <title>Draft genome assemblies for two species of Escallonia (Escalloniales).</title>
        <authorList>
            <person name="Chanderbali A."/>
            <person name="Dervinis C."/>
            <person name="Anghel I."/>
            <person name="Soltis D."/>
            <person name="Soltis P."/>
            <person name="Zapata F."/>
        </authorList>
    </citation>
    <scope>NUCLEOTIDE SEQUENCE</scope>
    <source>
        <strain evidence="1">UCBG92.1500</strain>
        <tissue evidence="1">Leaf</tissue>
    </source>
</reference>
<accession>A0AA88QMM1</accession>
<keyword evidence="2" id="KW-1185">Reference proteome</keyword>
<proteinExistence type="predicted"/>
<evidence type="ECO:0000313" key="1">
    <source>
        <dbReference type="EMBL" id="KAK2967566.1"/>
    </source>
</evidence>
<dbReference type="EMBL" id="JAVXUO010003001">
    <property type="protein sequence ID" value="KAK2967566.1"/>
    <property type="molecule type" value="Genomic_DNA"/>
</dbReference>
<organism evidence="1 2">
    <name type="scientific">Escallonia rubra</name>
    <dbReference type="NCBI Taxonomy" id="112253"/>
    <lineage>
        <taxon>Eukaryota</taxon>
        <taxon>Viridiplantae</taxon>
        <taxon>Streptophyta</taxon>
        <taxon>Embryophyta</taxon>
        <taxon>Tracheophyta</taxon>
        <taxon>Spermatophyta</taxon>
        <taxon>Magnoliopsida</taxon>
        <taxon>eudicotyledons</taxon>
        <taxon>Gunneridae</taxon>
        <taxon>Pentapetalae</taxon>
        <taxon>asterids</taxon>
        <taxon>campanulids</taxon>
        <taxon>Escalloniales</taxon>
        <taxon>Escalloniaceae</taxon>
        <taxon>Escallonia</taxon>
    </lineage>
</organism>
<name>A0AA88QMM1_9ASTE</name>
<comment type="caution">
    <text evidence="1">The sequence shown here is derived from an EMBL/GenBank/DDBJ whole genome shotgun (WGS) entry which is preliminary data.</text>
</comment>
<gene>
    <name evidence="1" type="ORF">RJ640_030437</name>
</gene>
<evidence type="ECO:0000313" key="2">
    <source>
        <dbReference type="Proteomes" id="UP001187471"/>
    </source>
</evidence>
<dbReference type="AlphaFoldDB" id="A0AA88QMM1"/>
<dbReference type="Proteomes" id="UP001187471">
    <property type="component" value="Unassembled WGS sequence"/>
</dbReference>
<sequence>MLAPRAGLALPLKTPQPVVCGQFPNSQSPTTGIATAVNKRISSSNMKARPQAFRIVVMNDMAMKPVKVAHDNAIRDEVLALAGWLAPNSFPTRVDTAKLSAEGKIYCNGNASDSKAKMIDEEVVDWCVEGEGESRAEHERECYVQCPQVNFKRVDEGLKKQVWERKREINRSNGGNFRLLTKEKEDWFNM</sequence>
<protein>
    <submittedName>
        <fullName evidence="1">Uncharacterized protein</fullName>
    </submittedName>
</protein>